<dbReference type="Gene3D" id="3.40.50.1820">
    <property type="entry name" value="alpha/beta hydrolase"/>
    <property type="match status" value="1"/>
</dbReference>
<proteinExistence type="inferred from homology"/>
<dbReference type="Proteomes" id="UP000248544">
    <property type="component" value="Unassembled WGS sequence"/>
</dbReference>
<dbReference type="Pfam" id="PF00975">
    <property type="entry name" value="Thioesterase"/>
    <property type="match status" value="1"/>
</dbReference>
<gene>
    <name evidence="4" type="ORF">C1I98_17665</name>
</gene>
<feature type="compositionally biased region" description="Low complexity" evidence="2">
    <location>
        <begin position="284"/>
        <end position="303"/>
    </location>
</feature>
<evidence type="ECO:0000259" key="3">
    <source>
        <dbReference type="Pfam" id="PF00975"/>
    </source>
</evidence>
<dbReference type="PANTHER" id="PTHR11487">
    <property type="entry name" value="THIOESTERASE"/>
    <property type="match status" value="1"/>
</dbReference>
<feature type="region of interest" description="Disordered" evidence="2">
    <location>
        <begin position="221"/>
        <end position="303"/>
    </location>
</feature>
<dbReference type="GO" id="GO:0008610">
    <property type="term" value="P:lipid biosynthetic process"/>
    <property type="evidence" value="ECO:0007669"/>
    <property type="project" value="TreeGrafter"/>
</dbReference>
<dbReference type="AlphaFoldDB" id="A0A2W2G7W2"/>
<dbReference type="InterPro" id="IPR001031">
    <property type="entry name" value="Thioesterase"/>
</dbReference>
<comment type="caution">
    <text evidence="4">The sequence shown here is derived from an EMBL/GenBank/DDBJ whole genome shotgun (WGS) entry which is preliminary data.</text>
</comment>
<dbReference type="PANTHER" id="PTHR11487:SF0">
    <property type="entry name" value="S-ACYL FATTY ACID SYNTHASE THIOESTERASE, MEDIUM CHAIN"/>
    <property type="match status" value="1"/>
</dbReference>
<dbReference type="InterPro" id="IPR029058">
    <property type="entry name" value="AB_hydrolase_fold"/>
</dbReference>
<dbReference type="EMBL" id="POUA01000129">
    <property type="protein sequence ID" value="PZG44113.1"/>
    <property type="molecule type" value="Genomic_DNA"/>
</dbReference>
<evidence type="ECO:0000313" key="5">
    <source>
        <dbReference type="Proteomes" id="UP000248544"/>
    </source>
</evidence>
<protein>
    <recommendedName>
        <fullName evidence="3">Thioesterase domain-containing protein</fullName>
    </recommendedName>
</protein>
<feature type="compositionally biased region" description="Basic residues" evidence="2">
    <location>
        <begin position="239"/>
        <end position="251"/>
    </location>
</feature>
<accession>A0A2W2G7W2</accession>
<keyword evidence="5" id="KW-1185">Reference proteome</keyword>
<name>A0A2W2G7W2_9ACTN</name>
<evidence type="ECO:0000313" key="4">
    <source>
        <dbReference type="EMBL" id="PZG44113.1"/>
    </source>
</evidence>
<dbReference type="InterPro" id="IPR012223">
    <property type="entry name" value="TEII"/>
</dbReference>
<feature type="domain" description="Thioesterase" evidence="3">
    <location>
        <begin position="28"/>
        <end position="198"/>
    </location>
</feature>
<dbReference type="RefSeq" id="WP_111168555.1">
    <property type="nucleotide sequence ID" value="NZ_POUA01000129.1"/>
</dbReference>
<organism evidence="4 5">
    <name type="scientific">Spongiactinospora gelatinilytica</name>
    <dbReference type="NCBI Taxonomy" id="2666298"/>
    <lineage>
        <taxon>Bacteria</taxon>
        <taxon>Bacillati</taxon>
        <taxon>Actinomycetota</taxon>
        <taxon>Actinomycetes</taxon>
        <taxon>Streptosporangiales</taxon>
        <taxon>Streptosporangiaceae</taxon>
        <taxon>Spongiactinospora</taxon>
    </lineage>
</organism>
<evidence type="ECO:0000256" key="1">
    <source>
        <dbReference type="ARBA" id="ARBA00007169"/>
    </source>
</evidence>
<comment type="similarity">
    <text evidence="1">Belongs to the thioesterase family.</text>
</comment>
<dbReference type="SUPFAM" id="SSF53474">
    <property type="entry name" value="alpha/beta-Hydrolases"/>
    <property type="match status" value="1"/>
</dbReference>
<sequence length="303" mass="33100">MNHIATHRTTRAHGWIVGAPRRRAATVRIFCLPYAGGTASAFGRWPAALLGHVEVCPIELPGRQTRWHDNPFTHAGPLVDALAAALAGEFDIPYALFGHSMGSLLAFELARELRRRGVGEPRVLFVSGGPAPQLPRAHPSIHDQPDTAVVAKLRTLGGLPDEIYESPELLELLMPTIRADFSVGETYEYRVEPPLTCPIVAFANRRPSGTARTRWIRGENRRRGTSPSTCCPAAISSSRTRRPGCSRRSASHWHSPGVAGREARAPWRARFGTFSSADEDRPPVAGGRSAVRSRSAVTRSRTE</sequence>
<reference evidence="4 5" key="1">
    <citation type="submission" date="2018-01" db="EMBL/GenBank/DDBJ databases">
        <title>Draft genome sequence of Sphaerisporangium sp. 7K107.</title>
        <authorList>
            <person name="Sahin N."/>
            <person name="Saygin H."/>
            <person name="Ay H."/>
        </authorList>
    </citation>
    <scope>NUCLEOTIDE SEQUENCE [LARGE SCALE GENOMIC DNA]</scope>
    <source>
        <strain evidence="4 5">7K107</strain>
    </source>
</reference>
<evidence type="ECO:0000256" key="2">
    <source>
        <dbReference type="SAM" id="MobiDB-lite"/>
    </source>
</evidence>